<keyword evidence="8" id="KW-0436">Ligase</keyword>
<evidence type="ECO:0000256" key="2">
    <source>
        <dbReference type="ARBA" id="ARBA00022692"/>
    </source>
</evidence>
<feature type="transmembrane region" description="Helical" evidence="5">
    <location>
        <begin position="76"/>
        <end position="94"/>
    </location>
</feature>
<dbReference type="InterPro" id="IPR045979">
    <property type="entry name" value="DUF5935"/>
</dbReference>
<feature type="transmembrane region" description="Helical" evidence="5">
    <location>
        <begin position="144"/>
        <end position="160"/>
    </location>
</feature>
<feature type="transmembrane region" description="Helical" evidence="5">
    <location>
        <begin position="365"/>
        <end position="384"/>
    </location>
</feature>
<protein>
    <submittedName>
        <fullName evidence="8">Probable O-glycosylation ligase, exosortase A-associated</fullName>
    </submittedName>
</protein>
<dbReference type="AlphaFoldDB" id="A0A1N7JEC7"/>
<dbReference type="Pfam" id="PF19358">
    <property type="entry name" value="DUF5935"/>
    <property type="match status" value="1"/>
</dbReference>
<dbReference type="EMBL" id="FTOE01000001">
    <property type="protein sequence ID" value="SIS47668.1"/>
    <property type="molecule type" value="Genomic_DNA"/>
</dbReference>
<dbReference type="NCBIfam" id="TIGR03097">
    <property type="entry name" value="PEP_O_lig_1"/>
    <property type="match status" value="1"/>
</dbReference>
<feature type="transmembrane region" description="Helical" evidence="5">
    <location>
        <begin position="49"/>
        <end position="70"/>
    </location>
</feature>
<dbReference type="GO" id="GO:0016020">
    <property type="term" value="C:membrane"/>
    <property type="evidence" value="ECO:0007669"/>
    <property type="project" value="UniProtKB-SubCell"/>
</dbReference>
<keyword evidence="2 5" id="KW-0812">Transmembrane</keyword>
<reference evidence="9" key="1">
    <citation type="submission" date="2017-01" db="EMBL/GenBank/DDBJ databases">
        <authorList>
            <person name="Varghese N."/>
            <person name="Submissions S."/>
        </authorList>
    </citation>
    <scope>NUCLEOTIDE SEQUENCE [LARGE SCALE GENOMIC DNA]</scope>
    <source>
        <strain evidence="9">DSM 22306</strain>
    </source>
</reference>
<dbReference type="PANTHER" id="PTHR37422">
    <property type="entry name" value="TEICHURONIC ACID BIOSYNTHESIS PROTEIN TUAE"/>
    <property type="match status" value="1"/>
</dbReference>
<dbReference type="InterPro" id="IPR007016">
    <property type="entry name" value="O-antigen_ligase-rel_domated"/>
</dbReference>
<dbReference type="GO" id="GO:0016874">
    <property type="term" value="F:ligase activity"/>
    <property type="evidence" value="ECO:0007669"/>
    <property type="project" value="UniProtKB-KW"/>
</dbReference>
<dbReference type="Proteomes" id="UP000185999">
    <property type="component" value="Unassembled WGS sequence"/>
</dbReference>
<dbReference type="Pfam" id="PF04932">
    <property type="entry name" value="Wzy_C"/>
    <property type="match status" value="1"/>
</dbReference>
<dbReference type="STRING" id="619304.SAMN05421760_1011025"/>
<evidence type="ECO:0000259" key="7">
    <source>
        <dbReference type="Pfam" id="PF19358"/>
    </source>
</evidence>
<gene>
    <name evidence="8" type="ORF">SAMN05421760_1011025</name>
</gene>
<dbReference type="InterPro" id="IPR051533">
    <property type="entry name" value="WaaL-like"/>
</dbReference>
<evidence type="ECO:0000259" key="6">
    <source>
        <dbReference type="Pfam" id="PF04932"/>
    </source>
</evidence>
<evidence type="ECO:0000256" key="5">
    <source>
        <dbReference type="SAM" id="Phobius"/>
    </source>
</evidence>
<evidence type="ECO:0000256" key="4">
    <source>
        <dbReference type="ARBA" id="ARBA00023136"/>
    </source>
</evidence>
<sequence>MWAWLSYMNPHRLTYGFAYNMPFSQVIAIVLFVSFLFSKEKKYIPMEGIIIIWLMFLVWMCFTSFVAVYPEFATDYYIRVLKIQVLTLLTLMLITNQDKVNKLVWVIALSIGFYSIKGGLFTILSGGSFRVWGPAGTFIEENNGLALASLMVIPLMVYLHSLVDNKWLKYFLASSSVLSLVSVVGSQSRGALISIVAVMGFFWLKTKNKMITGIMIIFLAVVGWNFMPDTWHNRMNTIETYEEDASAMGRINAWIYSINIANNRVTGGGFESWSRGTYALYNPEAELIIVAHSIYFSVLADHGWIGLLLFLLILILTWKNLTKIINFTNKKPLYVQQNMLARMLQISLLAYLVGGTFLSLAYFDLPWHIIAIAFLLKIQVLPNVKKMPINRHVRE</sequence>
<feature type="transmembrane region" description="Helical" evidence="5">
    <location>
        <begin position="339"/>
        <end position="359"/>
    </location>
</feature>
<feature type="transmembrane region" description="Helical" evidence="5">
    <location>
        <begin position="103"/>
        <end position="124"/>
    </location>
</feature>
<feature type="transmembrane region" description="Helical" evidence="5">
    <location>
        <begin position="17"/>
        <end position="37"/>
    </location>
</feature>
<evidence type="ECO:0000256" key="3">
    <source>
        <dbReference type="ARBA" id="ARBA00022989"/>
    </source>
</evidence>
<keyword evidence="4 5" id="KW-0472">Membrane</keyword>
<dbReference type="InterPro" id="IPR017528">
    <property type="entry name" value="CHP03097O-antigen_lig-rel"/>
</dbReference>
<feature type="transmembrane region" description="Helical" evidence="5">
    <location>
        <begin position="211"/>
        <end position="227"/>
    </location>
</feature>
<name>A0A1N7JEC7_9GAMM</name>
<keyword evidence="3 5" id="KW-1133">Transmembrane helix</keyword>
<evidence type="ECO:0000256" key="1">
    <source>
        <dbReference type="ARBA" id="ARBA00004141"/>
    </source>
</evidence>
<feature type="transmembrane region" description="Helical" evidence="5">
    <location>
        <begin position="294"/>
        <end position="318"/>
    </location>
</feature>
<feature type="domain" description="O-antigen ligase-related" evidence="6">
    <location>
        <begin position="176"/>
        <end position="311"/>
    </location>
</feature>
<feature type="domain" description="DUF5935" evidence="7">
    <location>
        <begin position="2"/>
        <end position="160"/>
    </location>
</feature>
<organism evidence="8 9">
    <name type="scientific">Neptunomonas antarctica</name>
    <dbReference type="NCBI Taxonomy" id="619304"/>
    <lineage>
        <taxon>Bacteria</taxon>
        <taxon>Pseudomonadati</taxon>
        <taxon>Pseudomonadota</taxon>
        <taxon>Gammaproteobacteria</taxon>
        <taxon>Oceanospirillales</taxon>
        <taxon>Oceanospirillaceae</taxon>
        <taxon>Neptunomonas</taxon>
    </lineage>
</organism>
<accession>A0A1N7JEC7</accession>
<keyword evidence="9" id="KW-1185">Reference proteome</keyword>
<evidence type="ECO:0000313" key="9">
    <source>
        <dbReference type="Proteomes" id="UP000185999"/>
    </source>
</evidence>
<proteinExistence type="predicted"/>
<evidence type="ECO:0000313" key="8">
    <source>
        <dbReference type="EMBL" id="SIS47668.1"/>
    </source>
</evidence>
<dbReference type="PANTHER" id="PTHR37422:SF13">
    <property type="entry name" value="LIPOPOLYSACCHARIDE BIOSYNTHESIS PROTEIN PA4999-RELATED"/>
    <property type="match status" value="1"/>
</dbReference>
<comment type="subcellular location">
    <subcellularLocation>
        <location evidence="1">Membrane</location>
        <topology evidence="1">Multi-pass membrane protein</topology>
    </subcellularLocation>
</comment>